<keyword evidence="2 3" id="KW-0694">RNA-binding</keyword>
<feature type="domain" description="RRM" evidence="5">
    <location>
        <begin position="143"/>
        <end position="224"/>
    </location>
</feature>
<dbReference type="PANTHER" id="PTHR13976">
    <property type="entry name" value="HETEROGENEOUS NUCLEAR RIBONUCLEOPROTEIN-RELATED"/>
    <property type="match status" value="1"/>
</dbReference>
<feature type="region of interest" description="Disordered" evidence="4">
    <location>
        <begin position="86"/>
        <end position="128"/>
    </location>
</feature>
<dbReference type="InterPro" id="IPR035979">
    <property type="entry name" value="RBD_domain_sf"/>
</dbReference>
<protein>
    <recommendedName>
        <fullName evidence="5">RRM domain-containing protein</fullName>
    </recommendedName>
</protein>
<gene>
    <name evidence="6" type="ORF">CCMP2556_LOCUS7969</name>
</gene>
<keyword evidence="1" id="KW-0677">Repeat</keyword>
<evidence type="ECO:0000313" key="6">
    <source>
        <dbReference type="EMBL" id="CAK9005179.1"/>
    </source>
</evidence>
<dbReference type="SUPFAM" id="SSF54928">
    <property type="entry name" value="RNA-binding domain, RBD"/>
    <property type="match status" value="1"/>
</dbReference>
<dbReference type="EMBL" id="CAXAMN010003558">
    <property type="protein sequence ID" value="CAK9005179.1"/>
    <property type="molecule type" value="Genomic_DNA"/>
</dbReference>
<evidence type="ECO:0000256" key="2">
    <source>
        <dbReference type="ARBA" id="ARBA00022884"/>
    </source>
</evidence>
<evidence type="ECO:0000256" key="4">
    <source>
        <dbReference type="SAM" id="MobiDB-lite"/>
    </source>
</evidence>
<dbReference type="InterPro" id="IPR049472">
    <property type="entry name" value="MRNIP_N"/>
</dbReference>
<dbReference type="PROSITE" id="PS50102">
    <property type="entry name" value="RRM"/>
    <property type="match status" value="1"/>
</dbReference>
<dbReference type="Pfam" id="PF15749">
    <property type="entry name" value="MRNIP"/>
    <property type="match status" value="1"/>
</dbReference>
<reference evidence="6 7" key="1">
    <citation type="submission" date="2024-02" db="EMBL/GenBank/DDBJ databases">
        <authorList>
            <person name="Chen Y."/>
            <person name="Shah S."/>
            <person name="Dougan E. K."/>
            <person name="Thang M."/>
            <person name="Chan C."/>
        </authorList>
    </citation>
    <scope>NUCLEOTIDE SEQUENCE [LARGE SCALE GENOMIC DNA]</scope>
</reference>
<proteinExistence type="predicted"/>
<evidence type="ECO:0000313" key="7">
    <source>
        <dbReference type="Proteomes" id="UP001642484"/>
    </source>
</evidence>
<evidence type="ECO:0000259" key="5">
    <source>
        <dbReference type="PROSITE" id="PS50102"/>
    </source>
</evidence>
<name>A0ABP0IRI8_9DINO</name>
<dbReference type="Proteomes" id="UP001642484">
    <property type="component" value="Unassembled WGS sequence"/>
</dbReference>
<sequence>MGTVESRSEESEPVSDGVLLSQLIQLLHRRPKQSLPLADLKALLPNSLRKRAQDHGGLKMWIQQYHSLFEVVGEINKETVVLNISSSSDRPLQVDSPNSSEPQQEPDPAATPEHPQPISRRQEKQQQDAKNALLFDEDGQGHLAVQLRGLPYKATVEDIRNFLDTHVEHLHEENPIHLILNRDGRPSGFARVLFESQESARLARDELHLRGMEDRYVEVFLYPERPSKGRNRRLEEGEKPAMAEANGMTLDTVVNECRAEMAKPGKRKMLLSMLGVNLSAGQTHQAVSENKKRKFVCRLCGANQSVQHVIARGAAGKELRLIVQELNYTKGKEAEAKRLAGLAEQEMASEPIMAPQAESLPPLVAARPASEEPQRWVFWRVPISGRCVSGGLDRPACSIPACR</sequence>
<accession>A0ABP0IRI8</accession>
<dbReference type="SMART" id="SM00360">
    <property type="entry name" value="RRM"/>
    <property type="match status" value="1"/>
</dbReference>
<evidence type="ECO:0000256" key="3">
    <source>
        <dbReference type="PROSITE-ProRule" id="PRU00176"/>
    </source>
</evidence>
<evidence type="ECO:0000256" key="1">
    <source>
        <dbReference type="ARBA" id="ARBA00022737"/>
    </source>
</evidence>
<feature type="compositionally biased region" description="Polar residues" evidence="4">
    <location>
        <begin position="86"/>
        <end position="103"/>
    </location>
</feature>
<dbReference type="InterPro" id="IPR050666">
    <property type="entry name" value="ESRP"/>
</dbReference>
<dbReference type="Gene3D" id="3.30.70.330">
    <property type="match status" value="1"/>
</dbReference>
<organism evidence="6 7">
    <name type="scientific">Durusdinium trenchii</name>
    <dbReference type="NCBI Taxonomy" id="1381693"/>
    <lineage>
        <taxon>Eukaryota</taxon>
        <taxon>Sar</taxon>
        <taxon>Alveolata</taxon>
        <taxon>Dinophyceae</taxon>
        <taxon>Suessiales</taxon>
        <taxon>Symbiodiniaceae</taxon>
        <taxon>Durusdinium</taxon>
    </lineage>
</organism>
<dbReference type="InterPro" id="IPR012677">
    <property type="entry name" value="Nucleotide-bd_a/b_plait_sf"/>
</dbReference>
<keyword evidence="7" id="KW-1185">Reference proteome</keyword>
<dbReference type="InterPro" id="IPR000504">
    <property type="entry name" value="RRM_dom"/>
</dbReference>
<comment type="caution">
    <text evidence="6">The sequence shown here is derived from an EMBL/GenBank/DDBJ whole genome shotgun (WGS) entry which is preliminary data.</text>
</comment>